<evidence type="ECO:0000259" key="7">
    <source>
        <dbReference type="Pfam" id="PF00892"/>
    </source>
</evidence>
<sequence length="193" mass="19973">AVMVLFVLATKLTTAANAIFLQSTAPVYVLLLSPWLLGERPSRGEKLAAPVFIVGLGLFFLDQLSAGQLVGNALALLSGLAFALCVMGFRAAPDDNPVVLVWGNVLACLGALPMALGGAARPGPLDLALLVFLGAVQIGLSYVLFSRGMRHTPAVEASLLVLVEPVLNPIWALLLVGERPGPWSIAGGAVILG</sequence>
<evidence type="ECO:0000256" key="6">
    <source>
        <dbReference type="SAM" id="Phobius"/>
    </source>
</evidence>
<dbReference type="InterPro" id="IPR051258">
    <property type="entry name" value="Diverse_Substrate_Transporter"/>
</dbReference>
<keyword evidence="4 6" id="KW-1133">Transmembrane helix</keyword>
<evidence type="ECO:0000256" key="1">
    <source>
        <dbReference type="ARBA" id="ARBA00004651"/>
    </source>
</evidence>
<gene>
    <name evidence="8" type="ORF">BE08_25295</name>
</gene>
<accession>A0A150PPK4</accession>
<dbReference type="InterPro" id="IPR000620">
    <property type="entry name" value="EamA_dom"/>
</dbReference>
<feature type="transmembrane region" description="Helical" evidence="6">
    <location>
        <begin position="47"/>
        <end position="66"/>
    </location>
</feature>
<feature type="non-terminal residue" evidence="8">
    <location>
        <position position="193"/>
    </location>
</feature>
<feature type="domain" description="EamA" evidence="7">
    <location>
        <begin position="3"/>
        <end position="60"/>
    </location>
</feature>
<dbReference type="InterPro" id="IPR037185">
    <property type="entry name" value="EmrE-like"/>
</dbReference>
<evidence type="ECO:0000256" key="3">
    <source>
        <dbReference type="ARBA" id="ARBA00022692"/>
    </source>
</evidence>
<evidence type="ECO:0000313" key="8">
    <source>
        <dbReference type="EMBL" id="KYF57580.1"/>
    </source>
</evidence>
<feature type="non-terminal residue" evidence="8">
    <location>
        <position position="1"/>
    </location>
</feature>
<name>A0A150PPK4_SORCE</name>
<feature type="domain" description="EamA" evidence="7">
    <location>
        <begin position="71"/>
        <end position="192"/>
    </location>
</feature>
<keyword evidence="5 6" id="KW-0472">Membrane</keyword>
<feature type="transmembrane region" description="Helical" evidence="6">
    <location>
        <begin position="98"/>
        <end position="120"/>
    </location>
</feature>
<reference evidence="8 9" key="1">
    <citation type="submission" date="2014-02" db="EMBL/GenBank/DDBJ databases">
        <title>The small core and large imbalanced accessory genome model reveals a collaborative survival strategy of Sorangium cellulosum strains in nature.</title>
        <authorList>
            <person name="Han K."/>
            <person name="Peng R."/>
            <person name="Blom J."/>
            <person name="Li Y.-Z."/>
        </authorList>
    </citation>
    <scope>NUCLEOTIDE SEQUENCE [LARGE SCALE GENOMIC DNA]</scope>
    <source>
        <strain evidence="8 9">So0157-25</strain>
    </source>
</reference>
<evidence type="ECO:0000256" key="5">
    <source>
        <dbReference type="ARBA" id="ARBA00023136"/>
    </source>
</evidence>
<evidence type="ECO:0000256" key="2">
    <source>
        <dbReference type="ARBA" id="ARBA00022475"/>
    </source>
</evidence>
<dbReference type="EMBL" id="JELY01000917">
    <property type="protein sequence ID" value="KYF57580.1"/>
    <property type="molecule type" value="Genomic_DNA"/>
</dbReference>
<dbReference type="Proteomes" id="UP000075420">
    <property type="component" value="Unassembled WGS sequence"/>
</dbReference>
<feature type="transmembrane region" description="Helical" evidence="6">
    <location>
        <begin position="73"/>
        <end position="92"/>
    </location>
</feature>
<evidence type="ECO:0000256" key="4">
    <source>
        <dbReference type="ARBA" id="ARBA00022989"/>
    </source>
</evidence>
<dbReference type="SUPFAM" id="SSF103481">
    <property type="entry name" value="Multidrug resistance efflux transporter EmrE"/>
    <property type="match status" value="2"/>
</dbReference>
<dbReference type="PANTHER" id="PTHR42920:SF5">
    <property type="entry name" value="EAMA DOMAIN-CONTAINING PROTEIN"/>
    <property type="match status" value="1"/>
</dbReference>
<keyword evidence="2" id="KW-1003">Cell membrane</keyword>
<proteinExistence type="predicted"/>
<dbReference type="AlphaFoldDB" id="A0A150PPK4"/>
<comment type="subcellular location">
    <subcellularLocation>
        <location evidence="1">Cell membrane</location>
        <topology evidence="1">Multi-pass membrane protein</topology>
    </subcellularLocation>
</comment>
<comment type="caution">
    <text evidence="8">The sequence shown here is derived from an EMBL/GenBank/DDBJ whole genome shotgun (WGS) entry which is preliminary data.</text>
</comment>
<protein>
    <recommendedName>
        <fullName evidence="7">EamA domain-containing protein</fullName>
    </recommendedName>
</protein>
<dbReference type="Pfam" id="PF00892">
    <property type="entry name" value="EamA"/>
    <property type="match status" value="2"/>
</dbReference>
<dbReference type="GO" id="GO:0005886">
    <property type="term" value="C:plasma membrane"/>
    <property type="evidence" value="ECO:0007669"/>
    <property type="project" value="UniProtKB-SubCell"/>
</dbReference>
<keyword evidence="3 6" id="KW-0812">Transmembrane</keyword>
<dbReference type="PANTHER" id="PTHR42920">
    <property type="entry name" value="OS03G0707200 PROTEIN-RELATED"/>
    <property type="match status" value="1"/>
</dbReference>
<feature type="transmembrane region" description="Helical" evidence="6">
    <location>
        <begin position="127"/>
        <end position="145"/>
    </location>
</feature>
<organism evidence="8 9">
    <name type="scientific">Sorangium cellulosum</name>
    <name type="common">Polyangium cellulosum</name>
    <dbReference type="NCBI Taxonomy" id="56"/>
    <lineage>
        <taxon>Bacteria</taxon>
        <taxon>Pseudomonadati</taxon>
        <taxon>Myxococcota</taxon>
        <taxon>Polyangia</taxon>
        <taxon>Polyangiales</taxon>
        <taxon>Polyangiaceae</taxon>
        <taxon>Sorangium</taxon>
    </lineage>
</organism>
<evidence type="ECO:0000313" key="9">
    <source>
        <dbReference type="Proteomes" id="UP000075420"/>
    </source>
</evidence>